<protein>
    <submittedName>
        <fullName evidence="1">Uncharacterized protein</fullName>
    </submittedName>
</protein>
<reference evidence="1 2" key="1">
    <citation type="journal article" date="2013" name="Genome Announc.">
        <title>Genome Sequence of Naphthalene-Degrading Soil Bacterium Pseudomonas putida CSV86.</title>
        <authorList>
            <person name="Phale P.S."/>
            <person name="Paliwal V."/>
            <person name="Raju S.C."/>
            <person name="Modak A."/>
            <person name="Purohit H.J."/>
        </authorList>
    </citation>
    <scope>NUCLEOTIDE SEQUENCE [LARGE SCALE GENOMIC DNA]</scope>
    <source>
        <strain evidence="1 2">CSV86</strain>
    </source>
</reference>
<evidence type="ECO:0000313" key="1">
    <source>
        <dbReference type="EMBL" id="NNJ15517.1"/>
    </source>
</evidence>
<sequence length="75" mass="8256">MPIITITTIVKSVHEVPEGLTIEQIRQEALSVLSEDEEANDDVVCRQDSAMCQVYMGGHDPIKQSIEDSIIEGEA</sequence>
<dbReference type="OrthoDB" id="7029813at2"/>
<dbReference type="Proteomes" id="UP000010448">
    <property type="component" value="Unassembled WGS sequence"/>
</dbReference>
<evidence type="ECO:0000313" key="2">
    <source>
        <dbReference type="Proteomes" id="UP000010448"/>
    </source>
</evidence>
<accession>L1M7H4</accession>
<keyword evidence="2" id="KW-1185">Reference proteome</keyword>
<gene>
    <name evidence="1" type="ORF">CSV86_009860</name>
</gene>
<name>L1M7H4_9PSED</name>
<organism evidence="1 2">
    <name type="scientific">Pseudomonas bharatica CSV86</name>
    <dbReference type="NCBI Taxonomy" id="1005395"/>
    <lineage>
        <taxon>Bacteria</taxon>
        <taxon>Pseudomonadati</taxon>
        <taxon>Pseudomonadota</taxon>
        <taxon>Gammaproteobacteria</taxon>
        <taxon>Pseudomonadales</taxon>
        <taxon>Pseudomonadaceae</taxon>
        <taxon>Pseudomonas</taxon>
        <taxon>Pseudomonas bharatica</taxon>
    </lineage>
</organism>
<proteinExistence type="predicted"/>
<comment type="caution">
    <text evidence="1">The sequence shown here is derived from an EMBL/GenBank/DDBJ whole genome shotgun (WGS) entry which is preliminary data.</text>
</comment>
<dbReference type="AlphaFoldDB" id="L1M7H4"/>
<dbReference type="EMBL" id="AMWJ02000001">
    <property type="protein sequence ID" value="NNJ15517.1"/>
    <property type="molecule type" value="Genomic_DNA"/>
</dbReference>
<dbReference type="RefSeq" id="WP_009394841.1">
    <property type="nucleotide sequence ID" value="NZ_AMWJ02000001.1"/>
</dbReference>